<keyword evidence="4 10" id="KW-0547">Nucleotide-binding</keyword>
<comment type="catalytic activity">
    <reaction evidence="9 10">
        <text>XTP + H2O = XMP + diphosphate + H(+)</text>
        <dbReference type="Rhea" id="RHEA:28610"/>
        <dbReference type="ChEBI" id="CHEBI:15377"/>
        <dbReference type="ChEBI" id="CHEBI:15378"/>
        <dbReference type="ChEBI" id="CHEBI:33019"/>
        <dbReference type="ChEBI" id="CHEBI:57464"/>
        <dbReference type="ChEBI" id="CHEBI:61314"/>
        <dbReference type="EC" id="3.6.1.66"/>
    </reaction>
</comment>
<evidence type="ECO:0000256" key="5">
    <source>
        <dbReference type="ARBA" id="ARBA00022801"/>
    </source>
</evidence>
<feature type="binding site" evidence="10">
    <location>
        <begin position="170"/>
        <end position="171"/>
    </location>
    <ligand>
        <name>substrate</name>
    </ligand>
</feature>
<evidence type="ECO:0000256" key="10">
    <source>
        <dbReference type="HAMAP-Rule" id="MF_01405"/>
    </source>
</evidence>
<dbReference type="SUPFAM" id="SSF52972">
    <property type="entry name" value="ITPase-like"/>
    <property type="match status" value="1"/>
</dbReference>
<keyword evidence="6 10" id="KW-0460">Magnesium</keyword>
<dbReference type="GO" id="GO:0036220">
    <property type="term" value="F:ITP diphosphatase activity"/>
    <property type="evidence" value="ECO:0007669"/>
    <property type="project" value="UniProtKB-UniRule"/>
</dbReference>
<dbReference type="AlphaFoldDB" id="A0A2R7Y8D6"/>
<dbReference type="NCBIfam" id="TIGR00042">
    <property type="entry name" value="RdgB/HAM1 family non-canonical purine NTP pyrophosphatase"/>
    <property type="match status" value="1"/>
</dbReference>
<feature type="active site" description="Proton acceptor" evidence="10">
    <location>
        <position position="65"/>
    </location>
</feature>
<comment type="cofactor">
    <cofactor evidence="10">
        <name>Mg(2+)</name>
        <dbReference type="ChEBI" id="CHEBI:18420"/>
    </cofactor>
    <text evidence="10">Binds 1 Mg(2+) ion per subunit.</text>
</comment>
<comment type="similarity">
    <text evidence="1 10 11">Belongs to the HAM1 NTPase family.</text>
</comment>
<dbReference type="GO" id="GO:0009117">
    <property type="term" value="P:nucleotide metabolic process"/>
    <property type="evidence" value="ECO:0007669"/>
    <property type="project" value="UniProtKB-KW"/>
</dbReference>
<name>A0A2R7Y8D6_9ARCH</name>
<dbReference type="GO" id="GO:0009146">
    <property type="term" value="P:purine nucleoside triphosphate catabolic process"/>
    <property type="evidence" value="ECO:0007669"/>
    <property type="project" value="UniProtKB-UniRule"/>
</dbReference>
<feature type="binding site" evidence="10">
    <location>
        <position position="165"/>
    </location>
    <ligand>
        <name>substrate</name>
    </ligand>
</feature>
<sequence length="186" mass="20526">MRLTFVTTNAGKAAEVRSLLMALGIEIGVRAIRLTEIQSDSLEEISARCCEEAYEILREPVFVEDSGLFIERLNGFPGPYSSYVQRTIGNAGILKLMAGEENRRAYFRSCIACKLSDGPVKLFSGVCVGRISHEPRGSGGFGFDPLFIPDEGDGRTFAEMDVKEKSAISHRGKAVRLFAEWLKLAR</sequence>
<dbReference type="InterPro" id="IPR002637">
    <property type="entry name" value="RdgB/HAM1"/>
</dbReference>
<evidence type="ECO:0000256" key="6">
    <source>
        <dbReference type="ARBA" id="ARBA00022842"/>
    </source>
</evidence>
<feature type="binding site" evidence="10">
    <location>
        <begin position="141"/>
        <end position="144"/>
    </location>
    <ligand>
        <name>substrate</name>
    </ligand>
</feature>
<accession>A0A2R7Y8D6</accession>
<keyword evidence="5 10" id="KW-0378">Hydrolase</keyword>
<dbReference type="Pfam" id="PF01725">
    <property type="entry name" value="Ham1p_like"/>
    <property type="match status" value="1"/>
</dbReference>
<dbReference type="GO" id="GO:0000166">
    <property type="term" value="F:nucleotide binding"/>
    <property type="evidence" value="ECO:0007669"/>
    <property type="project" value="UniProtKB-KW"/>
</dbReference>
<feature type="binding site" evidence="10">
    <location>
        <position position="65"/>
    </location>
    <ligand>
        <name>Mg(2+)</name>
        <dbReference type="ChEBI" id="CHEBI:18420"/>
    </ligand>
</feature>
<dbReference type="GO" id="GO:0005737">
    <property type="term" value="C:cytoplasm"/>
    <property type="evidence" value="ECO:0007669"/>
    <property type="project" value="TreeGrafter"/>
</dbReference>
<dbReference type="EMBL" id="NDWU01000004">
    <property type="protein sequence ID" value="PUA33804.1"/>
    <property type="molecule type" value="Genomic_DNA"/>
</dbReference>
<dbReference type="GO" id="GO:0035870">
    <property type="term" value="F:dITP diphosphatase activity"/>
    <property type="evidence" value="ECO:0007669"/>
    <property type="project" value="UniProtKB-UniRule"/>
</dbReference>
<evidence type="ECO:0000256" key="4">
    <source>
        <dbReference type="ARBA" id="ARBA00022741"/>
    </source>
</evidence>
<dbReference type="Gene3D" id="3.90.950.10">
    <property type="match status" value="1"/>
</dbReference>
<dbReference type="GO" id="GO:0036222">
    <property type="term" value="F:XTP diphosphatase activity"/>
    <property type="evidence" value="ECO:0007669"/>
    <property type="project" value="UniProtKB-UniRule"/>
</dbReference>
<comment type="catalytic activity">
    <reaction evidence="8 10">
        <text>dITP + H2O = dIMP + diphosphate + H(+)</text>
        <dbReference type="Rhea" id="RHEA:28342"/>
        <dbReference type="ChEBI" id="CHEBI:15377"/>
        <dbReference type="ChEBI" id="CHEBI:15378"/>
        <dbReference type="ChEBI" id="CHEBI:33019"/>
        <dbReference type="ChEBI" id="CHEBI:61194"/>
        <dbReference type="ChEBI" id="CHEBI:61382"/>
        <dbReference type="EC" id="3.6.1.66"/>
    </reaction>
</comment>
<dbReference type="GO" id="GO:0046872">
    <property type="term" value="F:metal ion binding"/>
    <property type="evidence" value="ECO:0007669"/>
    <property type="project" value="UniProtKB-KW"/>
</dbReference>
<evidence type="ECO:0000256" key="2">
    <source>
        <dbReference type="ARBA" id="ARBA00011738"/>
    </source>
</evidence>
<feature type="binding site" evidence="10">
    <location>
        <position position="66"/>
    </location>
    <ligand>
        <name>substrate</name>
    </ligand>
</feature>
<reference evidence="12 13" key="1">
    <citation type="submission" date="2017-04" db="EMBL/GenBank/DDBJ databases">
        <title>Draft Aigarchaeota genome from a New Zealand hot spring.</title>
        <authorList>
            <person name="Reysenbach A.-L."/>
            <person name="Donaho J.A."/>
            <person name="Gerhart J."/>
            <person name="Kelley J.F."/>
            <person name="Kouba K."/>
            <person name="Podar M."/>
            <person name="Stott M."/>
        </authorList>
    </citation>
    <scope>NUCLEOTIDE SEQUENCE [LARGE SCALE GENOMIC DNA]</scope>
    <source>
        <strain evidence="12">NZ13_MG1</strain>
    </source>
</reference>
<evidence type="ECO:0000313" key="13">
    <source>
        <dbReference type="Proteomes" id="UP000244066"/>
    </source>
</evidence>
<proteinExistence type="inferred from homology"/>
<dbReference type="Proteomes" id="UP000244066">
    <property type="component" value="Unassembled WGS sequence"/>
</dbReference>
<dbReference type="GO" id="GO:0017111">
    <property type="term" value="F:ribonucleoside triphosphate phosphatase activity"/>
    <property type="evidence" value="ECO:0007669"/>
    <property type="project" value="InterPro"/>
</dbReference>
<evidence type="ECO:0000256" key="9">
    <source>
        <dbReference type="ARBA" id="ARBA00052017"/>
    </source>
</evidence>
<dbReference type="NCBIfam" id="NF011396">
    <property type="entry name" value="PRK14821.1"/>
    <property type="match status" value="1"/>
</dbReference>
<evidence type="ECO:0000256" key="8">
    <source>
        <dbReference type="ARBA" id="ARBA00051875"/>
    </source>
</evidence>
<dbReference type="InterPro" id="IPR020922">
    <property type="entry name" value="dITP/XTP_pyrophosphatase"/>
</dbReference>
<comment type="subunit">
    <text evidence="2 10">Homodimer.</text>
</comment>
<organism evidence="12 13">
    <name type="scientific">Candidatus Terraquivivens tikiterensis</name>
    <dbReference type="NCBI Taxonomy" id="1980982"/>
    <lineage>
        <taxon>Archaea</taxon>
        <taxon>Nitrososphaerota</taxon>
        <taxon>Candidatus Wolframiiraptoraceae</taxon>
        <taxon>Candidatus Terraquivivens</taxon>
    </lineage>
</organism>
<dbReference type="FunFam" id="3.90.950.10:FF:000001">
    <property type="entry name" value="dITP/XTP pyrophosphatase"/>
    <property type="match status" value="1"/>
</dbReference>
<evidence type="ECO:0000256" key="11">
    <source>
        <dbReference type="RuleBase" id="RU003781"/>
    </source>
</evidence>
<comment type="catalytic activity">
    <reaction evidence="10">
        <text>ITP + H2O = IMP + diphosphate + H(+)</text>
        <dbReference type="Rhea" id="RHEA:29399"/>
        <dbReference type="ChEBI" id="CHEBI:15377"/>
        <dbReference type="ChEBI" id="CHEBI:15378"/>
        <dbReference type="ChEBI" id="CHEBI:33019"/>
        <dbReference type="ChEBI" id="CHEBI:58053"/>
        <dbReference type="ChEBI" id="CHEBI:61402"/>
        <dbReference type="EC" id="3.6.1.66"/>
    </reaction>
</comment>
<keyword evidence="7 10" id="KW-0546">Nucleotide metabolism</keyword>
<evidence type="ECO:0000256" key="3">
    <source>
        <dbReference type="ARBA" id="ARBA00022723"/>
    </source>
</evidence>
<evidence type="ECO:0000313" key="12">
    <source>
        <dbReference type="EMBL" id="PUA33804.1"/>
    </source>
</evidence>
<evidence type="ECO:0000256" key="1">
    <source>
        <dbReference type="ARBA" id="ARBA00008023"/>
    </source>
</evidence>
<dbReference type="PANTHER" id="PTHR11067">
    <property type="entry name" value="INOSINE TRIPHOSPHATE PYROPHOSPHATASE/HAM1 PROTEIN"/>
    <property type="match status" value="1"/>
</dbReference>
<protein>
    <recommendedName>
        <fullName evidence="10">dITP/XTP pyrophosphatase</fullName>
        <ecNumber evidence="10">3.6.1.66</ecNumber>
    </recommendedName>
    <alternativeName>
        <fullName evidence="10">Non-canonical purine NTP pyrophosphatase</fullName>
    </alternativeName>
    <alternativeName>
        <fullName evidence="10">Non-standard purine NTP pyrophosphatase</fullName>
    </alternativeName>
    <alternativeName>
        <fullName evidence="10">Nucleoside-triphosphate diphosphatase</fullName>
    </alternativeName>
    <alternativeName>
        <fullName evidence="10">Nucleoside-triphosphate pyrophosphatase</fullName>
        <shortName evidence="10">NTPase</shortName>
    </alternativeName>
</protein>
<dbReference type="PANTHER" id="PTHR11067:SF9">
    <property type="entry name" value="INOSINE TRIPHOSPHATE PYROPHOSPHATASE"/>
    <property type="match status" value="1"/>
</dbReference>
<dbReference type="HAMAP" id="MF_01405">
    <property type="entry name" value="Non_canon_purine_NTPase"/>
    <property type="match status" value="1"/>
</dbReference>
<dbReference type="EC" id="3.6.1.66" evidence="10"/>
<evidence type="ECO:0000256" key="7">
    <source>
        <dbReference type="ARBA" id="ARBA00023080"/>
    </source>
</evidence>
<comment type="function">
    <text evidence="10">Pyrophosphatase that catalyzes the hydrolysis of nucleoside triphosphates to their monophosphate derivatives, with a high preference for the non-canonical purine nucleotides XTP (xanthosine triphosphate), dITP (deoxyinosine triphosphate) and ITP. Seems to function as a house-cleaning enzyme that removes non-canonical purine nucleotides from the nucleotide pool, thus preventing their incorporation into DNA/RNA and avoiding chromosomal lesions.</text>
</comment>
<comment type="caution">
    <text evidence="12">The sequence shown here is derived from an EMBL/GenBank/DDBJ whole genome shotgun (WGS) entry which is preliminary data.</text>
</comment>
<feature type="binding site" evidence="10">
    <location>
        <begin position="7"/>
        <end position="12"/>
    </location>
    <ligand>
        <name>substrate</name>
    </ligand>
</feature>
<dbReference type="CDD" id="cd00515">
    <property type="entry name" value="HAM1"/>
    <property type="match status" value="1"/>
</dbReference>
<keyword evidence="3 10" id="KW-0479">Metal-binding</keyword>
<gene>
    <name evidence="12" type="ORF">B9J98_02370</name>
</gene>
<dbReference type="InterPro" id="IPR029001">
    <property type="entry name" value="ITPase-like_fam"/>
</dbReference>
<feature type="binding site" evidence="10">
    <location>
        <position position="36"/>
    </location>
    <ligand>
        <name>Mg(2+)</name>
        <dbReference type="ChEBI" id="CHEBI:18420"/>
    </ligand>
</feature>